<evidence type="ECO:0000256" key="2">
    <source>
        <dbReference type="ARBA" id="ARBA00004292"/>
    </source>
</evidence>
<dbReference type="Proteomes" id="UP000305067">
    <property type="component" value="Unassembled WGS sequence"/>
</dbReference>
<dbReference type="FunFam" id="1.20.120.1780:FF:000001">
    <property type="entry name" value="4-hydroxybenzoate octaprenyltransferase"/>
    <property type="match status" value="1"/>
</dbReference>
<dbReference type="EMBL" id="ML178835">
    <property type="protein sequence ID" value="TFK99067.1"/>
    <property type="molecule type" value="Genomic_DNA"/>
</dbReference>
<protein>
    <submittedName>
        <fullName evidence="11">4-hydroxybenzoate polyprenyl transferase</fullName>
    </submittedName>
</protein>
<keyword evidence="6 10" id="KW-1133">Transmembrane helix</keyword>
<keyword evidence="5 10" id="KW-0812">Transmembrane</keyword>
<name>A0A5C3QD12_9AGAR</name>
<evidence type="ECO:0000256" key="3">
    <source>
        <dbReference type="ARBA" id="ARBA00005985"/>
    </source>
</evidence>
<dbReference type="Pfam" id="PF01040">
    <property type="entry name" value="UbiA"/>
    <property type="match status" value="1"/>
</dbReference>
<dbReference type="InterPro" id="IPR030470">
    <property type="entry name" value="UbiA_prenylTrfase_CS"/>
</dbReference>
<dbReference type="InterPro" id="IPR044878">
    <property type="entry name" value="UbiA_sf"/>
</dbReference>
<dbReference type="PROSITE" id="PS00943">
    <property type="entry name" value="UBIA"/>
    <property type="match status" value="1"/>
</dbReference>
<dbReference type="CDD" id="cd13959">
    <property type="entry name" value="PT_UbiA_COQ2"/>
    <property type="match status" value="1"/>
</dbReference>
<evidence type="ECO:0000313" key="11">
    <source>
        <dbReference type="EMBL" id="TFK99067.1"/>
    </source>
</evidence>
<keyword evidence="4 11" id="KW-0808">Transferase</keyword>
<organism evidence="11 12">
    <name type="scientific">Pterulicium gracile</name>
    <dbReference type="NCBI Taxonomy" id="1884261"/>
    <lineage>
        <taxon>Eukaryota</taxon>
        <taxon>Fungi</taxon>
        <taxon>Dikarya</taxon>
        <taxon>Basidiomycota</taxon>
        <taxon>Agaricomycotina</taxon>
        <taxon>Agaricomycetes</taxon>
        <taxon>Agaricomycetidae</taxon>
        <taxon>Agaricales</taxon>
        <taxon>Pleurotineae</taxon>
        <taxon>Pterulaceae</taxon>
        <taxon>Pterulicium</taxon>
    </lineage>
</organism>
<feature type="transmembrane region" description="Helical" evidence="10">
    <location>
        <begin position="204"/>
        <end position="221"/>
    </location>
</feature>
<evidence type="ECO:0000256" key="9">
    <source>
        <dbReference type="ARBA" id="ARBA00058997"/>
    </source>
</evidence>
<evidence type="ECO:0000256" key="10">
    <source>
        <dbReference type="SAM" id="Phobius"/>
    </source>
</evidence>
<dbReference type="AlphaFoldDB" id="A0A5C3QD12"/>
<comment type="subcellular location">
    <subcellularLocation>
        <location evidence="2">Mitochondrion inner membrane</location>
        <topology evidence="2">Multi-pass membrane protein</topology>
        <orientation evidence="2">Matrix side</orientation>
    </subcellularLocation>
</comment>
<evidence type="ECO:0000256" key="4">
    <source>
        <dbReference type="ARBA" id="ARBA00022679"/>
    </source>
</evidence>
<feature type="transmembrane region" description="Helical" evidence="10">
    <location>
        <begin position="81"/>
        <end position="100"/>
    </location>
</feature>
<dbReference type="OrthoDB" id="18170at2759"/>
<dbReference type="GO" id="GO:0006744">
    <property type="term" value="P:ubiquinone biosynthetic process"/>
    <property type="evidence" value="ECO:0007669"/>
    <property type="project" value="TreeGrafter"/>
</dbReference>
<accession>A0A5C3QD12</accession>
<feature type="transmembrane region" description="Helical" evidence="10">
    <location>
        <begin position="112"/>
        <end position="133"/>
    </location>
</feature>
<keyword evidence="12" id="KW-1185">Reference proteome</keyword>
<dbReference type="GO" id="GO:0008412">
    <property type="term" value="F:4-hydroxybenzoate polyprenyltransferase activity"/>
    <property type="evidence" value="ECO:0007669"/>
    <property type="project" value="UniProtKB-EC"/>
</dbReference>
<dbReference type="InterPro" id="IPR039653">
    <property type="entry name" value="Prenyltransferase"/>
</dbReference>
<dbReference type="InterPro" id="IPR000537">
    <property type="entry name" value="UbiA_prenyltransferase"/>
</dbReference>
<dbReference type="PANTHER" id="PTHR11048">
    <property type="entry name" value="PRENYLTRANSFERASES"/>
    <property type="match status" value="1"/>
</dbReference>
<evidence type="ECO:0000256" key="7">
    <source>
        <dbReference type="ARBA" id="ARBA00023136"/>
    </source>
</evidence>
<feature type="transmembrane region" description="Helical" evidence="10">
    <location>
        <begin position="154"/>
        <end position="173"/>
    </location>
</feature>
<dbReference type="GO" id="GO:0005743">
    <property type="term" value="C:mitochondrial inner membrane"/>
    <property type="evidence" value="ECO:0007669"/>
    <property type="project" value="UniProtKB-SubCell"/>
</dbReference>
<dbReference type="FunFam" id="1.10.357.140:FF:000003">
    <property type="entry name" value="4-hydroxybenzoate polyprenyltransferase, mitochondrial"/>
    <property type="match status" value="1"/>
</dbReference>
<evidence type="ECO:0000256" key="1">
    <source>
        <dbReference type="ARBA" id="ARBA00001946"/>
    </source>
</evidence>
<comment type="function">
    <text evidence="9">Catalyzes the prenylation of para-hydroxybenzoate (PHB) with an all-trans polyprenyl group. Mediates the second step in the final reaction sequence of coenzyme Q (CoQ) biosynthesis, which is the condensation of the polyisoprenoid side chain with PHB, generating the first membrane-bound Q intermediate.</text>
</comment>
<sequence>MNLFLHFPKCRRAHYSLSSRLRPLRDATRPFSSNRTRLEVHLPSKPAISIETSLKPPSSWVERLPAKVRPYLYLTRIDKPIGTLLLLYPCTWSITMAAYALPTPYTVPLTYIALFGTGALVMRGAGCTINDMWDRNLDKAVERTQQRPLARGDITPKQAFIFLGGQLAVGLGVLLQLNMYSILLGAASLSVVTIYPFMKRITHWPQAVLGLAFNWGALLGWSAVAGAVNWGVCLPLYAGGICWTLVYDTIYAHQDKKDDVTVGIRSTALLFGDHSRHVLSALSASSMGLISYAGFLNSQGPLFYAGVGIASAQLTRVLYQTNFESRPSCWKGFVGCGWSGFWIWMGALTDFTCTVALVA</sequence>
<dbReference type="HAMAP" id="MF_01635">
    <property type="entry name" value="UbiA"/>
    <property type="match status" value="1"/>
</dbReference>
<dbReference type="Gene3D" id="1.10.357.140">
    <property type="entry name" value="UbiA prenyltransferase"/>
    <property type="match status" value="1"/>
</dbReference>
<feature type="transmembrane region" description="Helical" evidence="10">
    <location>
        <begin position="227"/>
        <end position="247"/>
    </location>
</feature>
<evidence type="ECO:0000256" key="6">
    <source>
        <dbReference type="ARBA" id="ARBA00022989"/>
    </source>
</evidence>
<comment type="catalytic activity">
    <reaction evidence="8">
        <text>an all-trans-polyprenyl diphosphate + 4-hydroxybenzoate = a 4-hydroxy-3-(all-trans-polyprenyl)benzoate + diphosphate</text>
        <dbReference type="Rhea" id="RHEA:44504"/>
        <dbReference type="Rhea" id="RHEA-COMP:9514"/>
        <dbReference type="Rhea" id="RHEA-COMP:9564"/>
        <dbReference type="ChEBI" id="CHEBI:17879"/>
        <dbReference type="ChEBI" id="CHEBI:33019"/>
        <dbReference type="ChEBI" id="CHEBI:58914"/>
        <dbReference type="ChEBI" id="CHEBI:78396"/>
        <dbReference type="EC" id="2.5.1.39"/>
    </reaction>
</comment>
<comment type="similarity">
    <text evidence="3">Belongs to the UbiA prenyltransferase family.</text>
</comment>
<keyword evidence="7 10" id="KW-0472">Membrane</keyword>
<proteinExistence type="inferred from homology"/>
<gene>
    <name evidence="11" type="ORF">BDV98DRAFT_532946</name>
</gene>
<evidence type="ECO:0000256" key="8">
    <source>
        <dbReference type="ARBA" id="ARBA00052313"/>
    </source>
</evidence>
<reference evidence="11 12" key="1">
    <citation type="journal article" date="2019" name="Nat. Ecol. Evol.">
        <title>Megaphylogeny resolves global patterns of mushroom evolution.</title>
        <authorList>
            <person name="Varga T."/>
            <person name="Krizsan K."/>
            <person name="Foldi C."/>
            <person name="Dima B."/>
            <person name="Sanchez-Garcia M."/>
            <person name="Sanchez-Ramirez S."/>
            <person name="Szollosi G.J."/>
            <person name="Szarkandi J.G."/>
            <person name="Papp V."/>
            <person name="Albert L."/>
            <person name="Andreopoulos W."/>
            <person name="Angelini C."/>
            <person name="Antonin V."/>
            <person name="Barry K.W."/>
            <person name="Bougher N.L."/>
            <person name="Buchanan P."/>
            <person name="Buyck B."/>
            <person name="Bense V."/>
            <person name="Catcheside P."/>
            <person name="Chovatia M."/>
            <person name="Cooper J."/>
            <person name="Damon W."/>
            <person name="Desjardin D."/>
            <person name="Finy P."/>
            <person name="Geml J."/>
            <person name="Haridas S."/>
            <person name="Hughes K."/>
            <person name="Justo A."/>
            <person name="Karasinski D."/>
            <person name="Kautmanova I."/>
            <person name="Kiss B."/>
            <person name="Kocsube S."/>
            <person name="Kotiranta H."/>
            <person name="LaButti K.M."/>
            <person name="Lechner B.E."/>
            <person name="Liimatainen K."/>
            <person name="Lipzen A."/>
            <person name="Lukacs Z."/>
            <person name="Mihaltcheva S."/>
            <person name="Morgado L.N."/>
            <person name="Niskanen T."/>
            <person name="Noordeloos M.E."/>
            <person name="Ohm R.A."/>
            <person name="Ortiz-Santana B."/>
            <person name="Ovrebo C."/>
            <person name="Racz N."/>
            <person name="Riley R."/>
            <person name="Savchenko A."/>
            <person name="Shiryaev A."/>
            <person name="Soop K."/>
            <person name="Spirin V."/>
            <person name="Szebenyi C."/>
            <person name="Tomsovsky M."/>
            <person name="Tulloss R.E."/>
            <person name="Uehling J."/>
            <person name="Grigoriev I.V."/>
            <person name="Vagvolgyi C."/>
            <person name="Papp T."/>
            <person name="Martin F.M."/>
            <person name="Miettinen O."/>
            <person name="Hibbett D.S."/>
            <person name="Nagy L.G."/>
        </authorList>
    </citation>
    <scope>NUCLEOTIDE SEQUENCE [LARGE SCALE GENOMIC DNA]</scope>
    <source>
        <strain evidence="11 12">CBS 309.79</strain>
    </source>
</reference>
<dbReference type="NCBIfam" id="TIGR01474">
    <property type="entry name" value="ubiA_proteo"/>
    <property type="match status" value="1"/>
</dbReference>
<dbReference type="InterPro" id="IPR006370">
    <property type="entry name" value="HB_polyprenyltransferase-like"/>
</dbReference>
<feature type="non-terminal residue" evidence="11">
    <location>
        <position position="1"/>
    </location>
</feature>
<dbReference type="STRING" id="1884261.A0A5C3QD12"/>
<comment type="cofactor">
    <cofactor evidence="1">
        <name>Mg(2+)</name>
        <dbReference type="ChEBI" id="CHEBI:18420"/>
    </cofactor>
</comment>
<dbReference type="PANTHER" id="PTHR11048:SF28">
    <property type="entry name" value="4-HYDROXYBENZOATE POLYPRENYLTRANSFERASE, MITOCHONDRIAL"/>
    <property type="match status" value="1"/>
</dbReference>
<evidence type="ECO:0000256" key="5">
    <source>
        <dbReference type="ARBA" id="ARBA00022692"/>
    </source>
</evidence>
<evidence type="ECO:0000313" key="12">
    <source>
        <dbReference type="Proteomes" id="UP000305067"/>
    </source>
</evidence>